<reference evidence="3" key="2">
    <citation type="submission" date="2015-01" db="EMBL/GenBank/DDBJ databases">
        <title>Evolutionary Origins and Diversification of the Mycorrhizal Mutualists.</title>
        <authorList>
            <consortium name="DOE Joint Genome Institute"/>
            <consortium name="Mycorrhizal Genomics Consortium"/>
            <person name="Kohler A."/>
            <person name="Kuo A."/>
            <person name="Nagy L.G."/>
            <person name="Floudas D."/>
            <person name="Copeland A."/>
            <person name="Barry K.W."/>
            <person name="Cichocki N."/>
            <person name="Veneault-Fourrey C."/>
            <person name="LaButti K."/>
            <person name="Lindquist E.A."/>
            <person name="Lipzen A."/>
            <person name="Lundell T."/>
            <person name="Morin E."/>
            <person name="Murat C."/>
            <person name="Riley R."/>
            <person name="Ohm R."/>
            <person name="Sun H."/>
            <person name="Tunlid A."/>
            <person name="Henrissat B."/>
            <person name="Grigoriev I.V."/>
            <person name="Hibbett D.S."/>
            <person name="Martin F."/>
        </authorList>
    </citation>
    <scope>NUCLEOTIDE SEQUENCE [LARGE SCALE GENOMIC DNA]</scope>
    <source>
        <strain evidence="3">ATCC 200175</strain>
    </source>
</reference>
<keyword evidence="3" id="KW-1185">Reference proteome</keyword>
<feature type="compositionally biased region" description="Polar residues" evidence="1">
    <location>
        <begin position="50"/>
        <end position="68"/>
    </location>
</feature>
<name>A0A0C9SQE4_PAXIN</name>
<evidence type="ECO:0000313" key="3">
    <source>
        <dbReference type="Proteomes" id="UP000053647"/>
    </source>
</evidence>
<sequence length="139" mass="15276">MSQFATGGALTRALTLLSESHNISLDAAAEDQAEEIESLENGIAIDSMDDNSITQRQGNGPSKYQKTATETDNLTVNLKTASAGVIVNTTQLDYKRYWLQFKDFTASIGKVKNASDIDDLFPNIPADFPTWIALWIMDK</sequence>
<evidence type="ECO:0000256" key="1">
    <source>
        <dbReference type="SAM" id="MobiDB-lite"/>
    </source>
</evidence>
<reference evidence="2 3" key="1">
    <citation type="submission" date="2014-06" db="EMBL/GenBank/DDBJ databases">
        <authorList>
            <consortium name="DOE Joint Genome Institute"/>
            <person name="Kuo A."/>
            <person name="Kohler A."/>
            <person name="Nagy L.G."/>
            <person name="Floudas D."/>
            <person name="Copeland A."/>
            <person name="Barry K.W."/>
            <person name="Cichocki N."/>
            <person name="Veneault-Fourrey C."/>
            <person name="LaButti K."/>
            <person name="Lindquist E.A."/>
            <person name="Lipzen A."/>
            <person name="Lundell T."/>
            <person name="Morin E."/>
            <person name="Murat C."/>
            <person name="Sun H."/>
            <person name="Tunlid A."/>
            <person name="Henrissat B."/>
            <person name="Grigoriev I.V."/>
            <person name="Hibbett D.S."/>
            <person name="Martin F."/>
            <person name="Nordberg H.P."/>
            <person name="Cantor M.N."/>
            <person name="Hua S.X."/>
        </authorList>
    </citation>
    <scope>NUCLEOTIDE SEQUENCE [LARGE SCALE GENOMIC DNA]</scope>
    <source>
        <strain evidence="2 3">ATCC 200175</strain>
    </source>
</reference>
<dbReference type="OrthoDB" id="2662455at2759"/>
<dbReference type="EMBL" id="KN819450">
    <property type="protein sequence ID" value="KIJ09569.1"/>
    <property type="molecule type" value="Genomic_DNA"/>
</dbReference>
<gene>
    <name evidence="2" type="ORF">PAXINDRAFT_17328</name>
</gene>
<protein>
    <submittedName>
        <fullName evidence="2">Uncharacterized protein</fullName>
    </submittedName>
</protein>
<organism evidence="2 3">
    <name type="scientific">Paxillus involutus ATCC 200175</name>
    <dbReference type="NCBI Taxonomy" id="664439"/>
    <lineage>
        <taxon>Eukaryota</taxon>
        <taxon>Fungi</taxon>
        <taxon>Dikarya</taxon>
        <taxon>Basidiomycota</taxon>
        <taxon>Agaricomycotina</taxon>
        <taxon>Agaricomycetes</taxon>
        <taxon>Agaricomycetidae</taxon>
        <taxon>Boletales</taxon>
        <taxon>Paxilineae</taxon>
        <taxon>Paxillaceae</taxon>
        <taxon>Paxillus</taxon>
    </lineage>
</organism>
<proteinExistence type="predicted"/>
<dbReference type="HOGENOM" id="CLU_150204_0_0_1"/>
<feature type="region of interest" description="Disordered" evidence="1">
    <location>
        <begin position="47"/>
        <end position="68"/>
    </location>
</feature>
<dbReference type="Proteomes" id="UP000053647">
    <property type="component" value="Unassembled WGS sequence"/>
</dbReference>
<evidence type="ECO:0000313" key="2">
    <source>
        <dbReference type="EMBL" id="KIJ09569.1"/>
    </source>
</evidence>
<accession>A0A0C9SQE4</accession>
<dbReference type="AlphaFoldDB" id="A0A0C9SQE4"/>